<comment type="caution">
    <text evidence="3">The sequence shown here is derived from an EMBL/GenBank/DDBJ whole genome shotgun (WGS) entry which is preliminary data.</text>
</comment>
<dbReference type="PANTHER" id="PTHR13947">
    <property type="entry name" value="GNAT FAMILY N-ACETYLTRANSFERASE"/>
    <property type="match status" value="1"/>
</dbReference>
<dbReference type="PANTHER" id="PTHR13947:SF37">
    <property type="entry name" value="LD18367P"/>
    <property type="match status" value="1"/>
</dbReference>
<dbReference type="EMBL" id="JABMCC010000118">
    <property type="protein sequence ID" value="NUU57570.1"/>
    <property type="molecule type" value="Genomic_DNA"/>
</dbReference>
<dbReference type="Gene3D" id="3.40.630.30">
    <property type="match status" value="1"/>
</dbReference>
<proteinExistence type="predicted"/>
<dbReference type="InterPro" id="IPR050769">
    <property type="entry name" value="NAT_camello-type"/>
</dbReference>
<dbReference type="Proteomes" id="UP000577724">
    <property type="component" value="Unassembled WGS sequence"/>
</dbReference>
<sequence>MNLTNPIQIVDYDDQSQHQLAVRKLIVHSFATKFEALVRLAPTEIVDLLGAIWVEQGNSPSGRQFIAMDGNQVVGVLSLKWCLKNPLQIKKDIHHIPLRKLCKQYGLRNVCMFMVGMIALEYKPRPHECYIEHLAVASSHRKRGIARQLLITAQQFANQHLHCKYISLHVSSSNTQAIRLYQQLNFRVESSHNSISRKFLFREPEWIFMMIPISNIQEAFQCLNNNPLD</sequence>
<evidence type="ECO:0000313" key="3">
    <source>
        <dbReference type="EMBL" id="NUU57570.1"/>
    </source>
</evidence>
<dbReference type="Pfam" id="PF00583">
    <property type="entry name" value="Acetyltransf_1"/>
    <property type="match status" value="1"/>
</dbReference>
<dbReference type="InterPro" id="IPR000182">
    <property type="entry name" value="GNAT_dom"/>
</dbReference>
<feature type="domain" description="N-acetyltransferase" evidence="2">
    <location>
        <begin position="20"/>
        <end position="214"/>
    </location>
</feature>
<dbReference type="CDD" id="cd04301">
    <property type="entry name" value="NAT_SF"/>
    <property type="match status" value="1"/>
</dbReference>
<evidence type="ECO:0000313" key="4">
    <source>
        <dbReference type="Proteomes" id="UP000577724"/>
    </source>
</evidence>
<keyword evidence="4" id="KW-1185">Reference proteome</keyword>
<dbReference type="PROSITE" id="PS51186">
    <property type="entry name" value="GNAT"/>
    <property type="match status" value="1"/>
</dbReference>
<protein>
    <submittedName>
        <fullName evidence="3">GNAT family N-acetyltransferase</fullName>
    </submittedName>
</protein>
<accession>A0ABX2MTZ9</accession>
<keyword evidence="1" id="KW-0808">Transferase</keyword>
<evidence type="ECO:0000256" key="1">
    <source>
        <dbReference type="ARBA" id="ARBA00022679"/>
    </source>
</evidence>
<reference evidence="3 4" key="1">
    <citation type="submission" date="2020-05" db="EMBL/GenBank/DDBJ databases">
        <title>Genome Sequencing of Type Strains.</title>
        <authorList>
            <person name="Lemaire J.F."/>
            <person name="Inderbitzin P."/>
            <person name="Gregorio O.A."/>
            <person name="Collins S.B."/>
            <person name="Wespe N."/>
            <person name="Knight-Connoni V."/>
        </authorList>
    </citation>
    <scope>NUCLEOTIDE SEQUENCE [LARGE SCALE GENOMIC DNA]</scope>
    <source>
        <strain evidence="3 4">DSM 19942</strain>
    </source>
</reference>
<name>A0ABX2MTZ9_9BACL</name>
<dbReference type="SUPFAM" id="SSF55729">
    <property type="entry name" value="Acyl-CoA N-acyltransferases (Nat)"/>
    <property type="match status" value="1"/>
</dbReference>
<organism evidence="3 4">
    <name type="scientific">Paenibacillus taichungensis</name>
    <dbReference type="NCBI Taxonomy" id="484184"/>
    <lineage>
        <taxon>Bacteria</taxon>
        <taxon>Bacillati</taxon>
        <taxon>Bacillota</taxon>
        <taxon>Bacilli</taxon>
        <taxon>Bacillales</taxon>
        <taxon>Paenibacillaceae</taxon>
        <taxon>Paenibacillus</taxon>
    </lineage>
</organism>
<gene>
    <name evidence="3" type="ORF">HP548_26150</name>
</gene>
<dbReference type="InterPro" id="IPR016181">
    <property type="entry name" value="Acyl_CoA_acyltransferase"/>
</dbReference>
<evidence type="ECO:0000259" key="2">
    <source>
        <dbReference type="PROSITE" id="PS51186"/>
    </source>
</evidence>